<dbReference type="CDD" id="cd03135">
    <property type="entry name" value="GATase1_DJ-1"/>
    <property type="match status" value="1"/>
</dbReference>
<dbReference type="OrthoDB" id="9800516at2"/>
<dbReference type="EMBL" id="CP035758">
    <property type="protein sequence ID" value="QBD75264.1"/>
    <property type="molecule type" value="Genomic_DNA"/>
</dbReference>
<dbReference type="Gene3D" id="3.40.50.880">
    <property type="match status" value="1"/>
</dbReference>
<dbReference type="InterPro" id="IPR050325">
    <property type="entry name" value="Prot/Nucl_acid_deglycase"/>
</dbReference>
<gene>
    <name evidence="2" type="ORF">EPA93_04335</name>
</gene>
<dbReference type="PANTHER" id="PTHR48094">
    <property type="entry name" value="PROTEIN/NUCLEIC ACID DEGLYCASE DJ-1-RELATED"/>
    <property type="match status" value="1"/>
</dbReference>
<name>A0A4P6JJH5_KTERU</name>
<feature type="domain" description="DJ-1/PfpI" evidence="1">
    <location>
        <begin position="2"/>
        <end position="172"/>
    </location>
</feature>
<dbReference type="GO" id="GO:0005737">
    <property type="term" value="C:cytoplasm"/>
    <property type="evidence" value="ECO:0007669"/>
    <property type="project" value="TreeGrafter"/>
</dbReference>
<dbReference type="KEGG" id="kbs:EPA93_04335"/>
<dbReference type="Proteomes" id="UP000290365">
    <property type="component" value="Chromosome"/>
</dbReference>
<accession>A0A4P6JJH5</accession>
<evidence type="ECO:0000259" key="1">
    <source>
        <dbReference type="Pfam" id="PF01965"/>
    </source>
</evidence>
<dbReference type="SUPFAM" id="SSF52317">
    <property type="entry name" value="Class I glutamine amidotransferase-like"/>
    <property type="match status" value="1"/>
</dbReference>
<dbReference type="RefSeq" id="WP_129885863.1">
    <property type="nucleotide sequence ID" value="NZ_CP035758.1"/>
</dbReference>
<dbReference type="PANTHER" id="PTHR48094:SF5">
    <property type="entry name" value="PROTEIN DJ-1 HOMOLOG"/>
    <property type="match status" value="1"/>
</dbReference>
<dbReference type="AlphaFoldDB" id="A0A4P6JJH5"/>
<sequence>MKKVLLLLANGFEAYEGAVFTDVMGFARNGGLEVDLTSTALHKSLTCAFGFSVIPHSLLAEISPSDYDALAVPGGTSQSGFYKDASREEFLATIREFNRANKPLAAICTGGIPIAQSGVLQGRHGTTFPGKRQQEMAAHGVNVLSQDIVVDKNIITSSSPKTGIEVAFTLLAMLFPQRDLAGIRSFFQ</sequence>
<evidence type="ECO:0000313" key="2">
    <source>
        <dbReference type="EMBL" id="QBD75264.1"/>
    </source>
</evidence>
<reference evidence="2 3" key="1">
    <citation type="submission" date="2019-01" db="EMBL/GenBank/DDBJ databases">
        <title>Ktedonosporobacter rubrisoli SCAWS-G2.</title>
        <authorList>
            <person name="Huang Y."/>
            <person name="Yan B."/>
        </authorList>
    </citation>
    <scope>NUCLEOTIDE SEQUENCE [LARGE SCALE GENOMIC DNA]</scope>
    <source>
        <strain evidence="2 3">SCAWS-G2</strain>
    </source>
</reference>
<keyword evidence="3" id="KW-1185">Reference proteome</keyword>
<protein>
    <submittedName>
        <fullName evidence="2">DJ-1/PfpI family protein</fullName>
    </submittedName>
</protein>
<dbReference type="InterPro" id="IPR002818">
    <property type="entry name" value="DJ-1/PfpI"/>
</dbReference>
<organism evidence="2 3">
    <name type="scientific">Ktedonosporobacter rubrisoli</name>
    <dbReference type="NCBI Taxonomy" id="2509675"/>
    <lineage>
        <taxon>Bacteria</taxon>
        <taxon>Bacillati</taxon>
        <taxon>Chloroflexota</taxon>
        <taxon>Ktedonobacteria</taxon>
        <taxon>Ktedonobacterales</taxon>
        <taxon>Ktedonosporobacteraceae</taxon>
        <taxon>Ktedonosporobacter</taxon>
    </lineage>
</organism>
<dbReference type="Pfam" id="PF01965">
    <property type="entry name" value="DJ-1_PfpI"/>
    <property type="match status" value="1"/>
</dbReference>
<dbReference type="InterPro" id="IPR029062">
    <property type="entry name" value="Class_I_gatase-like"/>
</dbReference>
<proteinExistence type="predicted"/>
<evidence type="ECO:0000313" key="3">
    <source>
        <dbReference type="Proteomes" id="UP000290365"/>
    </source>
</evidence>